<feature type="compositionally biased region" description="Basic and acidic residues" evidence="1">
    <location>
        <begin position="635"/>
        <end position="666"/>
    </location>
</feature>
<feature type="compositionally biased region" description="Pro residues" evidence="1">
    <location>
        <begin position="56"/>
        <end position="74"/>
    </location>
</feature>
<feature type="compositionally biased region" description="Polar residues" evidence="1">
    <location>
        <begin position="248"/>
        <end position="271"/>
    </location>
</feature>
<sequence length="1877" mass="211409">MDSYQQQPHGGGYMRPPPPPHTADPHQQQHHQFHQIPPPPPPQGPWFTPQFQYQTPSPPQQWPPPPAPAPPPQSNPYAYHPNQFPPPPAPPPPHHARPPPPQFQPHSHLPQPYPQEWNNNPGWPQNQAYPAHTNEEDWAAKARAWADAKSAMDNQHPQPHYSPAGRLPEQTHYHDPYQQSVDPRYTDVQNHSHSSSGYQQFSFVDPSMQRNSGHSQEAPSASLEAAYTSDGHSYSTRDGTSVGDPNASFEQANLPTNPSVHPQEVPSSYSSVAGKEAADQAQQSYAMMSLPSSSSQEQYHVQPSMHAPSFASHSHSVDSSINLADQPLNFAPTFSRDSDLQMQSTYNHHDSASSMNNWGAPVAPGVVYPPIHPSHPSGPQHDPSITTPGHVAAPYGRFPGPGHPPTIPTNGAPYSLNTAATIHPTAAFSADAYGVSGVPERPKKASVPNWLREEIKKTVITAPSADHPKVEETLGVDGIDKSYVKADDETDSKSIDSSRSAEDEEEEEVTDELFDEIATKVLSEDDLTAEVGYNVSTSNHKASISPPSAPVPKATAKVLVPVKAKETENDGANEKSNSSSPGDVLGLGNYGSDADDEIESSTVPAPAKDDAYMVNNTAKTNSSLSRNSNGAAIDQSHDAKMTKESDSNVVSKDARDNGLDEIERSHNRFNGFSSKDMSGVPRAELREQNGVEKATDDHLGKESRRKSEKNDRHDKSSSEKDFKEVKSSHKTRPDEKGDESKRRKDERNQKKEQTDYISESKERVKEQNDRHGEKAKESESRKRSSHVDVKDDRKGAEKAHRGSTTEDTSRKKEHTKDKGENKSRRREASDHNRHKRRRSSSVSSRGRTSKDHNHADDSSGEGSEGSKRKLRSKKRDLSPSPVRSKRRQVSRSPHSKRSHRGHSPYSSLDNSRVRRSRSKSPVRKHRSRSRSPVRKHRSRSRSPVRKHKSRSRSPVRKHRSRSKSPVRKHKSRSPVRKHRSRSRSPVRQHRSRSRSPVRRHRAFHVELWSIWLSGFVLILLSLYATQRLPSINKDHTSIFKLNKNDVLDSRYLSITIFTAPKPFMDSTGTRQTLAVRSWLALSPHVTVVLFSQHPSVASFASSFDSGLVSVDNDIDFTFLGSPYFHSMIAKSRSFPSDIFVIVDPETVILSGFISTLNHVYKIDRDWLLVASPQNASAQNILQLQKIRKQNWQRNHCHNAERMIMAWNNKDTPLHNGVLPPFIYGKGTHNRWIIHEAISSEFRFVFDASWTITSFNLNNTTFGNSARLDVENRDWEYIGNSHLGEHYGSFFYSEAYYSNLPKLLTCENRYIMFDTKKNVVYPIGHQGRVKLLKEKLFPSRLKENAMHCIDPQKSMRIMLDCSLKDQKKISASLELPFSLESLLSITADRNKTVVLTVAGYSYKDMLMSWVCRLRKLSIENFIVSALDQETYQFSILQGIPVFKDPIAPSDISFDECHFGTKCFQRVTKVKSRIVLKILKLGYNVLLSDVDTYWFRNPIPFLNSFGHAVLVAQSDEYQEQGPINLPRRLNSGFYYAHSDNQTIAAIDKVVKHAETSGLSEQPSFYDILCGKGGSNRVSDNKCVEPETNVTVHFLDRNLFPNGAYQNLWQDKTVKATCLKKGCYIIHNNWISGRLKKLTRQVLSGLWEYDPSTRMCLLNGRDRKLLDAVTAMLKRVVHSLGFVENTDNKDSKSKKKGNIKGYKDPQFSSKSKDFVVKIAHAGGKQDVYRHAVPVYALMTKYPGMCIASPEVFKSPHQSVLWKEDLLLPGHKYILISLKDVEKLKRKHPEKDHTKETNGVVEKRILVQNPSLLGMEVDTKMNENVVEGEVLEDSFTLAKNFYTSPKEKTTKPSRKRGLRPKEKFCSTFSKGKTIQKFGMET</sequence>
<dbReference type="HOGENOM" id="CLU_242205_0_0_1"/>
<keyword evidence="3" id="KW-0808">Transferase</keyword>
<dbReference type="GO" id="GO:0042546">
    <property type="term" value="P:cell wall biogenesis"/>
    <property type="evidence" value="ECO:0000318"/>
    <property type="project" value="GO_Central"/>
</dbReference>
<dbReference type="EMBL" id="CM001224">
    <property type="protein sequence ID" value="AET03420.2"/>
    <property type="molecule type" value="Genomic_DNA"/>
</dbReference>
<evidence type="ECO:0000313" key="5">
    <source>
        <dbReference type="Proteomes" id="UP000002051"/>
    </source>
</evidence>
<dbReference type="PANTHER" id="PTHR47483">
    <property type="entry name" value="BETA-ARABINOFURANOSYLTRANSFERASE RAY1"/>
    <property type="match status" value="1"/>
</dbReference>
<dbReference type="STRING" id="3880.G7LJC4"/>
<dbReference type="Pfam" id="PF14009">
    <property type="entry name" value="PADRE"/>
    <property type="match status" value="1"/>
</dbReference>
<accession>A0A0C3Y2C7</accession>
<feature type="compositionally biased region" description="Basic residues" evidence="1">
    <location>
        <begin position="913"/>
        <end position="998"/>
    </location>
</feature>
<feature type="compositionally biased region" description="Basic and acidic residues" evidence="1">
    <location>
        <begin position="708"/>
        <end position="831"/>
    </location>
</feature>
<feature type="compositionally biased region" description="Low complexity" evidence="1">
    <location>
        <begin position="45"/>
        <end position="55"/>
    </location>
</feature>
<feature type="compositionally biased region" description="Acidic residues" evidence="1">
    <location>
        <begin position="502"/>
        <end position="511"/>
    </location>
</feature>
<feature type="domain" description="Nucleotide-diphospho-sugar transferase" evidence="2">
    <location>
        <begin position="1417"/>
        <end position="1637"/>
    </location>
</feature>
<accession>G7LJC4</accession>
<dbReference type="PANTHER" id="PTHR47483:SF1">
    <property type="entry name" value="BETA-ARABINOFURANOSYLTRANSFERASE RAY1"/>
    <property type="match status" value="1"/>
</dbReference>
<gene>
    <name evidence="3" type="ordered locus">MTR_8g069400</name>
</gene>
<dbReference type="EnsemblPlants" id="AET03420">
    <property type="protein sequence ID" value="AET03420"/>
    <property type="gene ID" value="MTR_8g069400"/>
</dbReference>
<dbReference type="eggNOG" id="ENOG502QRDX">
    <property type="taxonomic scope" value="Eukaryota"/>
</dbReference>
<feature type="compositionally biased region" description="Pro residues" evidence="1">
    <location>
        <begin position="83"/>
        <end position="103"/>
    </location>
</feature>
<feature type="compositionally biased region" description="Basic and acidic residues" evidence="1">
    <location>
        <begin position="683"/>
        <end position="702"/>
    </location>
</feature>
<dbReference type="InterPro" id="IPR025322">
    <property type="entry name" value="PADRE_dom"/>
</dbReference>
<protein>
    <submittedName>
        <fullName evidence="3">Nucleotide-diphospho-sugar transferase family protein</fullName>
    </submittedName>
</protein>
<feature type="compositionally biased region" description="Basic and acidic residues" evidence="1">
    <location>
        <begin position="481"/>
        <end position="501"/>
    </location>
</feature>
<evidence type="ECO:0000256" key="1">
    <source>
        <dbReference type="SAM" id="MobiDB-lite"/>
    </source>
</evidence>
<feature type="compositionally biased region" description="Polar residues" evidence="1">
    <location>
        <begin position="614"/>
        <end position="630"/>
    </location>
</feature>
<feature type="compositionally biased region" description="Basic residues" evidence="1">
    <location>
        <begin position="883"/>
        <end position="902"/>
    </location>
</feature>
<evidence type="ECO:0000259" key="2">
    <source>
        <dbReference type="Pfam" id="PF03407"/>
    </source>
</evidence>
<reference evidence="3 5" key="1">
    <citation type="journal article" date="2011" name="Nature">
        <title>The Medicago genome provides insight into the evolution of rhizobial symbioses.</title>
        <authorList>
            <person name="Young N.D."/>
            <person name="Debelle F."/>
            <person name="Oldroyd G.E."/>
            <person name="Geurts R."/>
            <person name="Cannon S.B."/>
            <person name="Udvardi M.K."/>
            <person name="Benedito V.A."/>
            <person name="Mayer K.F."/>
            <person name="Gouzy J."/>
            <person name="Schoof H."/>
            <person name="Van de Peer Y."/>
            <person name="Proost S."/>
            <person name="Cook D.R."/>
            <person name="Meyers B.C."/>
            <person name="Spannagl M."/>
            <person name="Cheung F."/>
            <person name="De Mita S."/>
            <person name="Krishnakumar V."/>
            <person name="Gundlach H."/>
            <person name="Zhou S."/>
            <person name="Mudge J."/>
            <person name="Bharti A.K."/>
            <person name="Murray J.D."/>
            <person name="Naoumkina M.A."/>
            <person name="Rosen B."/>
            <person name="Silverstein K.A."/>
            <person name="Tang H."/>
            <person name="Rombauts S."/>
            <person name="Zhao P.X."/>
            <person name="Zhou P."/>
            <person name="Barbe V."/>
            <person name="Bardou P."/>
            <person name="Bechner M."/>
            <person name="Bellec A."/>
            <person name="Berger A."/>
            <person name="Berges H."/>
            <person name="Bidwell S."/>
            <person name="Bisseling T."/>
            <person name="Choisne N."/>
            <person name="Couloux A."/>
            <person name="Denny R."/>
            <person name="Deshpande S."/>
            <person name="Dai X."/>
            <person name="Doyle J.J."/>
            <person name="Dudez A.M."/>
            <person name="Farmer A.D."/>
            <person name="Fouteau S."/>
            <person name="Franken C."/>
            <person name="Gibelin C."/>
            <person name="Gish J."/>
            <person name="Goldstein S."/>
            <person name="Gonzalez A.J."/>
            <person name="Green P.J."/>
            <person name="Hallab A."/>
            <person name="Hartog M."/>
            <person name="Hua A."/>
            <person name="Humphray S.J."/>
            <person name="Jeong D.H."/>
            <person name="Jing Y."/>
            <person name="Jocker A."/>
            <person name="Kenton S.M."/>
            <person name="Kim D.J."/>
            <person name="Klee K."/>
            <person name="Lai H."/>
            <person name="Lang C."/>
            <person name="Lin S."/>
            <person name="Macmil S.L."/>
            <person name="Magdelenat G."/>
            <person name="Matthews L."/>
            <person name="McCorrison J."/>
            <person name="Monaghan E.L."/>
            <person name="Mun J.H."/>
            <person name="Najar F.Z."/>
            <person name="Nicholson C."/>
            <person name="Noirot C."/>
            <person name="O'Bleness M."/>
            <person name="Paule C.R."/>
            <person name="Poulain J."/>
            <person name="Prion F."/>
            <person name="Qin B."/>
            <person name="Qu C."/>
            <person name="Retzel E.F."/>
            <person name="Riddle C."/>
            <person name="Sallet E."/>
            <person name="Samain S."/>
            <person name="Samson N."/>
            <person name="Sanders I."/>
            <person name="Saurat O."/>
            <person name="Scarpelli C."/>
            <person name="Schiex T."/>
            <person name="Segurens B."/>
            <person name="Severin A.J."/>
            <person name="Sherrier D.J."/>
            <person name="Shi R."/>
            <person name="Sims S."/>
            <person name="Singer S.R."/>
            <person name="Sinharoy S."/>
            <person name="Sterck L."/>
            <person name="Viollet A."/>
            <person name="Wang B.B."/>
            <person name="Wang K."/>
            <person name="Wang M."/>
            <person name="Wang X."/>
            <person name="Warfsmann J."/>
            <person name="Weissenbach J."/>
            <person name="White D.D."/>
            <person name="White J.D."/>
            <person name="Wiley G.B."/>
            <person name="Wincker P."/>
            <person name="Xing Y."/>
            <person name="Yang L."/>
            <person name="Yao Z."/>
            <person name="Ying F."/>
            <person name="Zhai J."/>
            <person name="Zhou L."/>
            <person name="Zuber A."/>
            <person name="Denarie J."/>
            <person name="Dixon R.A."/>
            <person name="May G.D."/>
            <person name="Schwartz D.C."/>
            <person name="Rogers J."/>
            <person name="Quetier F."/>
            <person name="Town C.D."/>
            <person name="Roe B.A."/>
        </authorList>
    </citation>
    <scope>NUCLEOTIDE SEQUENCE [LARGE SCALE GENOMIC DNA]</scope>
    <source>
        <strain evidence="3">A17</strain>
        <strain evidence="4 5">cv. Jemalong A17</strain>
    </source>
</reference>
<feature type="compositionally biased region" description="Polar residues" evidence="1">
    <location>
        <begin position="177"/>
        <end position="219"/>
    </location>
</feature>
<feature type="compositionally biased region" description="Polar residues" evidence="1">
    <location>
        <begin position="116"/>
        <end position="128"/>
    </location>
</feature>
<feature type="compositionally biased region" description="Basic and acidic residues" evidence="1">
    <location>
        <begin position="133"/>
        <end position="146"/>
    </location>
</feature>
<dbReference type="GO" id="GO:0005794">
    <property type="term" value="C:Golgi apparatus"/>
    <property type="evidence" value="ECO:0000318"/>
    <property type="project" value="GO_Central"/>
</dbReference>
<feature type="compositionally biased region" description="Low complexity" evidence="1">
    <location>
        <begin position="284"/>
        <end position="295"/>
    </location>
</feature>
<dbReference type="GO" id="GO:0016757">
    <property type="term" value="F:glycosyltransferase activity"/>
    <property type="evidence" value="ECO:0000318"/>
    <property type="project" value="GO_Central"/>
</dbReference>
<evidence type="ECO:0000313" key="3">
    <source>
        <dbReference type="EMBL" id="AET03420.2"/>
    </source>
</evidence>
<organism evidence="3 5">
    <name type="scientific">Medicago truncatula</name>
    <name type="common">Barrel medic</name>
    <name type="synonym">Medicago tribuloides</name>
    <dbReference type="NCBI Taxonomy" id="3880"/>
    <lineage>
        <taxon>Eukaryota</taxon>
        <taxon>Viridiplantae</taxon>
        <taxon>Streptophyta</taxon>
        <taxon>Embryophyta</taxon>
        <taxon>Tracheophyta</taxon>
        <taxon>Spermatophyta</taxon>
        <taxon>Magnoliopsida</taxon>
        <taxon>eudicotyledons</taxon>
        <taxon>Gunneridae</taxon>
        <taxon>Pentapetalae</taxon>
        <taxon>rosids</taxon>
        <taxon>fabids</taxon>
        <taxon>Fabales</taxon>
        <taxon>Fabaceae</taxon>
        <taxon>Papilionoideae</taxon>
        <taxon>50 kb inversion clade</taxon>
        <taxon>NPAAA clade</taxon>
        <taxon>Hologalegina</taxon>
        <taxon>IRL clade</taxon>
        <taxon>Trifolieae</taxon>
        <taxon>Medicago</taxon>
    </lineage>
</organism>
<dbReference type="InterPro" id="IPR005069">
    <property type="entry name" value="Nucl-diP-sugar_transferase"/>
</dbReference>
<dbReference type="PaxDb" id="3880-AET03420"/>
<feature type="compositionally biased region" description="Polar residues" evidence="1">
    <location>
        <begin position="230"/>
        <end position="239"/>
    </location>
</feature>
<dbReference type="InterPro" id="IPR044575">
    <property type="entry name" value="RAY1-like"/>
</dbReference>
<proteinExistence type="predicted"/>
<evidence type="ECO:0000313" key="4">
    <source>
        <dbReference type="EnsemblPlants" id="AET03420"/>
    </source>
</evidence>
<reference evidence="4" key="3">
    <citation type="submission" date="2015-04" db="UniProtKB">
        <authorList>
            <consortium name="EnsemblPlants"/>
        </authorList>
    </citation>
    <scope>IDENTIFICATION</scope>
    <source>
        <strain evidence="4">cv. Jemalong A17</strain>
    </source>
</reference>
<name>G7LJC4_MEDTR</name>
<feature type="region of interest" description="Disordered" evidence="1">
    <location>
        <begin position="562"/>
        <end position="998"/>
    </location>
</feature>
<feature type="region of interest" description="Disordered" evidence="1">
    <location>
        <begin position="1683"/>
        <end position="1702"/>
    </location>
</feature>
<reference evidence="3 5" key="2">
    <citation type="journal article" date="2014" name="BMC Genomics">
        <title>An improved genome release (version Mt4.0) for the model legume Medicago truncatula.</title>
        <authorList>
            <person name="Tang H."/>
            <person name="Krishnakumar V."/>
            <person name="Bidwell S."/>
            <person name="Rosen B."/>
            <person name="Chan A."/>
            <person name="Zhou S."/>
            <person name="Gentzbittel L."/>
            <person name="Childs K.L."/>
            <person name="Yandell M."/>
            <person name="Gundlach H."/>
            <person name="Mayer K.F."/>
            <person name="Schwartz D.C."/>
            <person name="Town C.D."/>
        </authorList>
    </citation>
    <scope>GENOME REANNOTATION</scope>
    <source>
        <strain evidence="4 5">cv. Jemalong A17</strain>
    </source>
</reference>
<dbReference type="Pfam" id="PF03407">
    <property type="entry name" value="Nucleotid_trans"/>
    <property type="match status" value="1"/>
</dbReference>
<feature type="region of interest" description="Disordered" evidence="1">
    <location>
        <begin position="481"/>
        <end position="511"/>
    </location>
</feature>
<keyword evidence="5" id="KW-1185">Reference proteome</keyword>
<feature type="compositionally biased region" description="Basic and acidic residues" evidence="1">
    <location>
        <begin position="848"/>
        <end position="857"/>
    </location>
</feature>
<feature type="region of interest" description="Disordered" evidence="1">
    <location>
        <begin position="1"/>
        <end position="299"/>
    </location>
</feature>
<dbReference type="Proteomes" id="UP000002051">
    <property type="component" value="Chromosome 8"/>
</dbReference>